<dbReference type="EMBL" id="BMRB01000001">
    <property type="protein sequence ID" value="GGS16653.1"/>
    <property type="molecule type" value="Genomic_DNA"/>
</dbReference>
<dbReference type="RefSeq" id="WP_189208732.1">
    <property type="nucleotide sequence ID" value="NZ_BMRB01000001.1"/>
</dbReference>
<keyword evidence="4" id="KW-1185">Reference proteome</keyword>
<keyword evidence="1" id="KW-0812">Transmembrane</keyword>
<dbReference type="GO" id="GO:0004519">
    <property type="term" value="F:endonuclease activity"/>
    <property type="evidence" value="ECO:0007669"/>
    <property type="project" value="UniProtKB-KW"/>
</dbReference>
<feature type="transmembrane region" description="Helical" evidence="1">
    <location>
        <begin position="52"/>
        <end position="74"/>
    </location>
</feature>
<protein>
    <submittedName>
        <fullName evidence="3">Endonuclease</fullName>
    </submittedName>
</protein>
<keyword evidence="1" id="KW-1133">Transmembrane helix</keyword>
<dbReference type="InterPro" id="IPR005135">
    <property type="entry name" value="Endo/exonuclease/phosphatase"/>
</dbReference>
<evidence type="ECO:0000256" key="1">
    <source>
        <dbReference type="SAM" id="Phobius"/>
    </source>
</evidence>
<name>A0A918G3P6_9PSEU</name>
<dbReference type="AlphaFoldDB" id="A0A918G3P6"/>
<dbReference type="SUPFAM" id="SSF56219">
    <property type="entry name" value="DNase I-like"/>
    <property type="match status" value="1"/>
</dbReference>
<evidence type="ECO:0000313" key="3">
    <source>
        <dbReference type="EMBL" id="GGS16653.1"/>
    </source>
</evidence>
<evidence type="ECO:0000313" key="4">
    <source>
        <dbReference type="Proteomes" id="UP000660680"/>
    </source>
</evidence>
<comment type="caution">
    <text evidence="3">The sequence shown here is derived from an EMBL/GenBank/DDBJ whole genome shotgun (WGS) entry which is preliminary data.</text>
</comment>
<dbReference type="Proteomes" id="UP000660680">
    <property type="component" value="Unassembled WGS sequence"/>
</dbReference>
<organism evidence="3 4">
    <name type="scientific">Actinokineospora fastidiosa</name>
    <dbReference type="NCBI Taxonomy" id="1816"/>
    <lineage>
        <taxon>Bacteria</taxon>
        <taxon>Bacillati</taxon>
        <taxon>Actinomycetota</taxon>
        <taxon>Actinomycetes</taxon>
        <taxon>Pseudonocardiales</taxon>
        <taxon>Pseudonocardiaceae</taxon>
        <taxon>Actinokineospora</taxon>
    </lineage>
</organism>
<dbReference type="Pfam" id="PF03372">
    <property type="entry name" value="Exo_endo_phos"/>
    <property type="match status" value="1"/>
</dbReference>
<sequence length="332" mass="35443">MRTAEIDAPAPVEPPRRRKRRWVTALLAIPVLVVVAATVMRLVGVDGDRHTMAALALTPYLTAFAAFITLLALVAGRRALMATALIATVSLGSVLVPRSLDDGAHTGDGQRIRVMTANLLVGGADPTTLLTLARDSRVDVLAFQELTPAAVEALDAAGMRRQFPYRVLRAEAGGSGSGIVAKVPLRQIVLVEESVLEQVAVVADLSGPTDVEILSVHVLPGVHNAGAYRIWQRELADLPSPDAGGRPRILAGDFNATLDHAAMTRVIDRGYWDAAELTGEGLRPTWSQYPWGPPVTIDHILVDRRITATSLAVYDLPGSDHNAVVAELVLPQ</sequence>
<evidence type="ECO:0000259" key="2">
    <source>
        <dbReference type="Pfam" id="PF03372"/>
    </source>
</evidence>
<reference evidence="3" key="2">
    <citation type="submission" date="2020-09" db="EMBL/GenBank/DDBJ databases">
        <authorList>
            <person name="Sun Q."/>
            <person name="Ohkuma M."/>
        </authorList>
    </citation>
    <scope>NUCLEOTIDE SEQUENCE</scope>
    <source>
        <strain evidence="3">JCM 3276</strain>
    </source>
</reference>
<feature type="transmembrane region" description="Helical" evidence="1">
    <location>
        <begin position="21"/>
        <end position="40"/>
    </location>
</feature>
<keyword evidence="3" id="KW-0378">Hydrolase</keyword>
<keyword evidence="3" id="KW-0540">Nuclease</keyword>
<reference evidence="3" key="1">
    <citation type="journal article" date="2014" name="Int. J. Syst. Evol. Microbiol.">
        <title>Complete genome sequence of Corynebacterium casei LMG S-19264T (=DSM 44701T), isolated from a smear-ripened cheese.</title>
        <authorList>
            <consortium name="US DOE Joint Genome Institute (JGI-PGF)"/>
            <person name="Walter F."/>
            <person name="Albersmeier A."/>
            <person name="Kalinowski J."/>
            <person name="Ruckert C."/>
        </authorList>
    </citation>
    <scope>NUCLEOTIDE SEQUENCE</scope>
    <source>
        <strain evidence="3">JCM 3276</strain>
    </source>
</reference>
<keyword evidence="3" id="KW-0255">Endonuclease</keyword>
<dbReference type="Gene3D" id="3.60.10.10">
    <property type="entry name" value="Endonuclease/exonuclease/phosphatase"/>
    <property type="match status" value="1"/>
</dbReference>
<gene>
    <name evidence="3" type="ORF">GCM10010171_06140</name>
</gene>
<keyword evidence="1" id="KW-0472">Membrane</keyword>
<accession>A0A918G3P6</accession>
<feature type="domain" description="Endonuclease/exonuclease/phosphatase" evidence="2">
    <location>
        <begin position="115"/>
        <end position="321"/>
    </location>
</feature>
<dbReference type="InterPro" id="IPR036691">
    <property type="entry name" value="Endo/exonu/phosph_ase_sf"/>
</dbReference>
<proteinExistence type="predicted"/>